<dbReference type="Gene3D" id="3.50.50.100">
    <property type="match status" value="1"/>
</dbReference>
<dbReference type="PANTHER" id="PTHR43735:SF3">
    <property type="entry name" value="FERROPTOSIS SUPPRESSOR PROTEIN 1"/>
    <property type="match status" value="1"/>
</dbReference>
<keyword evidence="3" id="KW-0274">FAD</keyword>
<dbReference type="eggNOG" id="KOG2495">
    <property type="taxonomic scope" value="Eukaryota"/>
</dbReference>
<keyword evidence="7" id="KW-1185">Reference proteome</keyword>
<dbReference type="RefSeq" id="XP_457512.2">
    <property type="nucleotide sequence ID" value="XM_457512.1"/>
</dbReference>
<comment type="similarity">
    <text evidence="1">Belongs to the FAD-dependent oxidoreductase family.</text>
</comment>
<dbReference type="GO" id="GO:0005737">
    <property type="term" value="C:cytoplasm"/>
    <property type="evidence" value="ECO:0007669"/>
    <property type="project" value="TreeGrafter"/>
</dbReference>
<organism evidence="6 7">
    <name type="scientific">Debaryomyces hansenii (strain ATCC 36239 / CBS 767 / BCRC 21394 / JCM 1990 / NBRC 0083 / IGC 2968)</name>
    <name type="common">Yeast</name>
    <name type="synonym">Torulaspora hansenii</name>
    <dbReference type="NCBI Taxonomy" id="284592"/>
    <lineage>
        <taxon>Eukaryota</taxon>
        <taxon>Fungi</taxon>
        <taxon>Dikarya</taxon>
        <taxon>Ascomycota</taxon>
        <taxon>Saccharomycotina</taxon>
        <taxon>Pichiomycetes</taxon>
        <taxon>Debaryomycetaceae</taxon>
        <taxon>Debaryomyces</taxon>
    </lineage>
</organism>
<dbReference type="PRINTS" id="PR00368">
    <property type="entry name" value="FADPNR"/>
</dbReference>
<evidence type="ECO:0000256" key="1">
    <source>
        <dbReference type="ARBA" id="ARBA00006442"/>
    </source>
</evidence>
<dbReference type="PRINTS" id="PR00411">
    <property type="entry name" value="PNDRDTASEI"/>
</dbReference>
<dbReference type="Pfam" id="PF07992">
    <property type="entry name" value="Pyr_redox_2"/>
    <property type="match status" value="1"/>
</dbReference>
<gene>
    <name evidence="6" type="ordered locus">DEHA2B13046g</name>
</gene>
<dbReference type="InterPro" id="IPR036188">
    <property type="entry name" value="FAD/NAD-bd_sf"/>
</dbReference>
<reference evidence="6 7" key="1">
    <citation type="journal article" date="2004" name="Nature">
        <title>Genome evolution in yeasts.</title>
        <authorList>
            <consortium name="Genolevures"/>
            <person name="Dujon B."/>
            <person name="Sherman D."/>
            <person name="Fischer G."/>
            <person name="Durrens P."/>
            <person name="Casaregola S."/>
            <person name="Lafontaine I."/>
            <person name="de Montigny J."/>
            <person name="Marck C."/>
            <person name="Neuveglise C."/>
            <person name="Talla E."/>
            <person name="Goffard N."/>
            <person name="Frangeul L."/>
            <person name="Aigle M."/>
            <person name="Anthouard V."/>
            <person name="Babour A."/>
            <person name="Barbe V."/>
            <person name="Barnay S."/>
            <person name="Blanchin S."/>
            <person name="Beckerich J.M."/>
            <person name="Beyne E."/>
            <person name="Bleykasten C."/>
            <person name="Boisrame A."/>
            <person name="Boyer J."/>
            <person name="Cattolico L."/>
            <person name="Confanioleri F."/>
            <person name="de Daruvar A."/>
            <person name="Despons L."/>
            <person name="Fabre E."/>
            <person name="Fairhead C."/>
            <person name="Ferry-Dumazet H."/>
            <person name="Groppi A."/>
            <person name="Hantraye F."/>
            <person name="Hennequin C."/>
            <person name="Jauniaux N."/>
            <person name="Joyet P."/>
            <person name="Kachouri R."/>
            <person name="Kerrest A."/>
            <person name="Koszul R."/>
            <person name="Lemaire M."/>
            <person name="Lesur I."/>
            <person name="Ma L."/>
            <person name="Muller H."/>
            <person name="Nicaud J.M."/>
            <person name="Nikolski M."/>
            <person name="Oztas S."/>
            <person name="Ozier-Kalogeropoulos O."/>
            <person name="Pellenz S."/>
            <person name="Potier S."/>
            <person name="Richard G.F."/>
            <person name="Straub M.L."/>
            <person name="Suleau A."/>
            <person name="Swennene D."/>
            <person name="Tekaia F."/>
            <person name="Wesolowski-Louvel M."/>
            <person name="Westhof E."/>
            <person name="Wirth B."/>
            <person name="Zeniou-Meyer M."/>
            <person name="Zivanovic I."/>
            <person name="Bolotin-Fukuhara M."/>
            <person name="Thierry A."/>
            <person name="Bouchier C."/>
            <person name="Caudron B."/>
            <person name="Scarpelli C."/>
            <person name="Gaillardin C."/>
            <person name="Weissenbach J."/>
            <person name="Wincker P."/>
            <person name="Souciet J.L."/>
        </authorList>
    </citation>
    <scope>NUCLEOTIDE SEQUENCE [LARGE SCALE GENOMIC DNA]</scope>
    <source>
        <strain evidence="7">ATCC 36239 / CBS 767 / BCRC 21394 / JCM 1990 / NBRC 0083 / IGC 2968</strain>
    </source>
</reference>
<evidence type="ECO:0000256" key="3">
    <source>
        <dbReference type="ARBA" id="ARBA00022827"/>
    </source>
</evidence>
<dbReference type="VEuPathDB" id="FungiDB:DEHA2B13046g"/>
<dbReference type="AlphaFoldDB" id="Q6BWA7"/>
<dbReference type="STRING" id="284592.Q6BWA7"/>
<evidence type="ECO:0000313" key="7">
    <source>
        <dbReference type="Proteomes" id="UP000000599"/>
    </source>
</evidence>
<dbReference type="OrthoDB" id="202203at2759"/>
<proteinExistence type="inferred from homology"/>
<protein>
    <submittedName>
        <fullName evidence="6">DEHA2B13046p</fullName>
    </submittedName>
</protein>
<evidence type="ECO:0000256" key="4">
    <source>
        <dbReference type="ARBA" id="ARBA00023002"/>
    </source>
</evidence>
<dbReference type="KEGG" id="dha:DEHA2B13046g"/>
<keyword evidence="4" id="KW-0560">Oxidoreductase</keyword>
<dbReference type="EMBL" id="CR382134">
    <property type="protein sequence ID" value="CAG85518.2"/>
    <property type="molecule type" value="Genomic_DNA"/>
</dbReference>
<evidence type="ECO:0000259" key="5">
    <source>
        <dbReference type="Pfam" id="PF07992"/>
    </source>
</evidence>
<dbReference type="InParanoid" id="Q6BWA7"/>
<accession>Q6BWA7</accession>
<dbReference type="OMA" id="WKIGAPR"/>
<evidence type="ECO:0000313" key="6">
    <source>
        <dbReference type="EMBL" id="CAG85518.2"/>
    </source>
</evidence>
<dbReference type="InterPro" id="IPR023753">
    <property type="entry name" value="FAD/NAD-binding_dom"/>
</dbReference>
<dbReference type="HOGENOM" id="CLU_019845_6_2_1"/>
<dbReference type="PANTHER" id="PTHR43735">
    <property type="entry name" value="APOPTOSIS-INDUCING FACTOR 1"/>
    <property type="match status" value="1"/>
</dbReference>
<feature type="domain" description="FAD/NAD(P)-binding" evidence="5">
    <location>
        <begin position="7"/>
        <end position="291"/>
    </location>
</feature>
<dbReference type="SUPFAM" id="SSF51905">
    <property type="entry name" value="FAD/NAD(P)-binding domain"/>
    <property type="match status" value="1"/>
</dbReference>
<dbReference type="GeneID" id="2913466"/>
<keyword evidence="2" id="KW-0285">Flavoprotein</keyword>
<sequence length="370" mass="39838">MTDSGKHIVIIGGSYAGVLAAKTIFGHKDQSVRVTLISPSTHAFFTVASPRLIAEPEKIQQTIFPLEETLKKHSGGVNYKFVQGRVEIADFDNNSLSVESSSGKSTIEYDYLVVASGCKADHAAFRLSGDHQDTVDSIKKLSKSTKSAKKIIILGGGPTGVETAGELGFLYGKEKEIVLYTGSAGPLEPLGESKSKASSDKLTELGVKVVNNKRSTSFDESGARSKVIFEDGSSDDADVVIPVYGLKPNSEFLDKKFLDSRGYLKTDKYFRVEGHSNIVGLGDILSVGENTIVNLTYAQKATFESIVDLEFFGNKNSKLKPYSPTKTTIVVPISRKGGIGLAFGWSVPSFLVKFLKSKDFMIPKAGDGLA</sequence>
<dbReference type="Proteomes" id="UP000000599">
    <property type="component" value="Chromosome B"/>
</dbReference>
<dbReference type="GO" id="GO:0050660">
    <property type="term" value="F:flavin adenine dinucleotide binding"/>
    <property type="evidence" value="ECO:0007669"/>
    <property type="project" value="TreeGrafter"/>
</dbReference>
<dbReference type="FunCoup" id="Q6BWA7">
    <property type="interactions" value="446"/>
</dbReference>
<evidence type="ECO:0000256" key="2">
    <source>
        <dbReference type="ARBA" id="ARBA00022630"/>
    </source>
</evidence>
<dbReference type="GO" id="GO:0004174">
    <property type="term" value="F:electron-transferring-flavoprotein dehydrogenase activity"/>
    <property type="evidence" value="ECO:0007669"/>
    <property type="project" value="TreeGrafter"/>
</dbReference>
<name>Q6BWA7_DEBHA</name>